<dbReference type="GeneID" id="19266074"/>
<dbReference type="SUPFAM" id="SSF51905">
    <property type="entry name" value="FAD/NAD(P)-binding domain"/>
    <property type="match status" value="1"/>
</dbReference>
<dbReference type="Proteomes" id="UP000030651">
    <property type="component" value="Unassembled WGS sequence"/>
</dbReference>
<dbReference type="GO" id="GO:0071949">
    <property type="term" value="F:FAD binding"/>
    <property type="evidence" value="ECO:0007669"/>
    <property type="project" value="InterPro"/>
</dbReference>
<dbReference type="InterPro" id="IPR051704">
    <property type="entry name" value="FAD_aromatic-hydroxylase"/>
</dbReference>
<evidence type="ECO:0000313" key="6">
    <source>
        <dbReference type="EMBL" id="ETS87233.1"/>
    </source>
</evidence>
<dbReference type="InParanoid" id="W3XMH9"/>
<sequence>MAPMKVLIVGGGIAGPALAHWLSRIGANITLIERSPEKRASGQQLDLRAQGIPVMKKMGIEAAIRAASVPEKGMQVVDNEGRVKFQFPVGKPGSGKQFFTSEFEIMRRDFVQILYGLTENQPNVQHLYNTTVTDFTQDDESDPNGKVHVTFGDGRKEDFDLVVAADGTGSRTRKIMLGPDAPDPRHRLGGNIAFFSIPSDPSDSDWFTGTFLPGSTTRAIGTRKDCPELTRVYMISRGNVKELDEAHKSGDLAALKKAWADLYEDGGWQCARFTNALRNAPEADDLYSTPQEEIRLPEGSWSKGRVVLLGDAAHSQTANGFGTTWGIVAAYVLAGEIASLLATNSSSPPTAAVVQGAKNYEKLFRPVSTAGHNKSQWPENFLMPKSRFMISIMFFIGQVISYFGLHQMLDLEGEQGKWQLPEYPALDKGHLW</sequence>
<gene>
    <name evidence="6" type="ORF">PFICI_01061</name>
</gene>
<dbReference type="Pfam" id="PF01494">
    <property type="entry name" value="FAD_binding_3"/>
    <property type="match status" value="1"/>
</dbReference>
<dbReference type="EMBL" id="KI912109">
    <property type="protein sequence ID" value="ETS87233.1"/>
    <property type="molecule type" value="Genomic_DNA"/>
</dbReference>
<dbReference type="PANTHER" id="PTHR46865">
    <property type="entry name" value="OXIDOREDUCTASE-RELATED"/>
    <property type="match status" value="1"/>
</dbReference>
<dbReference type="RefSeq" id="XP_007827833.1">
    <property type="nucleotide sequence ID" value="XM_007829642.1"/>
</dbReference>
<evidence type="ECO:0000259" key="5">
    <source>
        <dbReference type="Pfam" id="PF01494"/>
    </source>
</evidence>
<dbReference type="OrthoDB" id="655030at2759"/>
<evidence type="ECO:0000313" key="7">
    <source>
        <dbReference type="Proteomes" id="UP000030651"/>
    </source>
</evidence>
<evidence type="ECO:0000256" key="1">
    <source>
        <dbReference type="ARBA" id="ARBA00005179"/>
    </source>
</evidence>
<organism evidence="6 7">
    <name type="scientific">Pestalotiopsis fici (strain W106-1 / CGMCC3.15140)</name>
    <dbReference type="NCBI Taxonomy" id="1229662"/>
    <lineage>
        <taxon>Eukaryota</taxon>
        <taxon>Fungi</taxon>
        <taxon>Dikarya</taxon>
        <taxon>Ascomycota</taxon>
        <taxon>Pezizomycotina</taxon>
        <taxon>Sordariomycetes</taxon>
        <taxon>Xylariomycetidae</taxon>
        <taxon>Amphisphaeriales</taxon>
        <taxon>Sporocadaceae</taxon>
        <taxon>Pestalotiopsis</taxon>
    </lineage>
</organism>
<dbReference type="InterPro" id="IPR036188">
    <property type="entry name" value="FAD/NAD-bd_sf"/>
</dbReference>
<dbReference type="HOGENOM" id="CLU_009665_1_1_1"/>
<dbReference type="Gene3D" id="3.50.50.60">
    <property type="entry name" value="FAD/NAD(P)-binding domain"/>
    <property type="match status" value="1"/>
</dbReference>
<dbReference type="OMA" id="HVEIMRD"/>
<dbReference type="PANTHER" id="PTHR46865:SF7">
    <property type="entry name" value="MONOOXYGENASE, PUTATIVE (AFU_ORTHOLOGUE AFUA_8G07040)-RELATED"/>
    <property type="match status" value="1"/>
</dbReference>
<protein>
    <recommendedName>
        <fullName evidence="5">FAD-binding domain-containing protein</fullName>
    </recommendedName>
</protein>
<dbReference type="PRINTS" id="PR00420">
    <property type="entry name" value="RNGMNOXGNASE"/>
</dbReference>
<keyword evidence="2" id="KW-0285">Flavoprotein</keyword>
<dbReference type="GO" id="GO:0016491">
    <property type="term" value="F:oxidoreductase activity"/>
    <property type="evidence" value="ECO:0007669"/>
    <property type="project" value="UniProtKB-KW"/>
</dbReference>
<keyword evidence="7" id="KW-1185">Reference proteome</keyword>
<reference evidence="7" key="1">
    <citation type="journal article" date="2015" name="BMC Genomics">
        <title>Genomic and transcriptomic analysis of the endophytic fungus Pestalotiopsis fici reveals its lifestyle and high potential for synthesis of natural products.</title>
        <authorList>
            <person name="Wang X."/>
            <person name="Zhang X."/>
            <person name="Liu L."/>
            <person name="Xiang M."/>
            <person name="Wang W."/>
            <person name="Sun X."/>
            <person name="Che Y."/>
            <person name="Guo L."/>
            <person name="Liu G."/>
            <person name="Guo L."/>
            <person name="Wang C."/>
            <person name="Yin W.B."/>
            <person name="Stadler M."/>
            <person name="Zhang X."/>
            <person name="Liu X."/>
        </authorList>
    </citation>
    <scope>NUCLEOTIDE SEQUENCE [LARGE SCALE GENOMIC DNA]</scope>
    <source>
        <strain evidence="7">W106-1 / CGMCC3.15140</strain>
    </source>
</reference>
<keyword evidence="4" id="KW-0560">Oxidoreductase</keyword>
<evidence type="ECO:0000256" key="2">
    <source>
        <dbReference type="ARBA" id="ARBA00022630"/>
    </source>
</evidence>
<accession>W3XMH9</accession>
<dbReference type="InterPro" id="IPR002938">
    <property type="entry name" value="FAD-bd"/>
</dbReference>
<dbReference type="KEGG" id="pfy:PFICI_01061"/>
<evidence type="ECO:0000256" key="4">
    <source>
        <dbReference type="ARBA" id="ARBA00023002"/>
    </source>
</evidence>
<dbReference type="eggNOG" id="ENOG502RXAX">
    <property type="taxonomic scope" value="Eukaryota"/>
</dbReference>
<dbReference type="STRING" id="1229662.W3XMH9"/>
<dbReference type="AlphaFoldDB" id="W3XMH9"/>
<evidence type="ECO:0000256" key="3">
    <source>
        <dbReference type="ARBA" id="ARBA00022827"/>
    </source>
</evidence>
<keyword evidence="3" id="KW-0274">FAD</keyword>
<proteinExistence type="predicted"/>
<name>W3XMH9_PESFW</name>
<feature type="domain" description="FAD-binding" evidence="5">
    <location>
        <begin position="4"/>
        <end position="174"/>
    </location>
</feature>
<comment type="pathway">
    <text evidence="1">Secondary metabolite biosynthesis.</text>
</comment>